<dbReference type="Gene3D" id="3.30.565.10">
    <property type="entry name" value="Histidine kinase-like ATPase, C-terminal domain"/>
    <property type="match status" value="1"/>
</dbReference>
<accession>A0A938XB29</accession>
<dbReference type="SUPFAM" id="SSF55874">
    <property type="entry name" value="ATPase domain of HSP90 chaperone/DNA topoisomerase II/histidine kinase"/>
    <property type="match status" value="1"/>
</dbReference>
<evidence type="ECO:0000256" key="1">
    <source>
        <dbReference type="ARBA" id="ARBA00000085"/>
    </source>
</evidence>
<keyword evidence="7" id="KW-0902">Two-component regulatory system</keyword>
<dbReference type="GO" id="GO:0016036">
    <property type="term" value="P:cellular response to phosphate starvation"/>
    <property type="evidence" value="ECO:0007669"/>
    <property type="project" value="TreeGrafter"/>
</dbReference>
<keyword evidence="4" id="KW-0597">Phosphoprotein</keyword>
<dbReference type="EMBL" id="JACJKS010000003">
    <property type="protein sequence ID" value="MBM6947630.1"/>
    <property type="molecule type" value="Genomic_DNA"/>
</dbReference>
<dbReference type="InterPro" id="IPR004358">
    <property type="entry name" value="Sig_transdc_His_kin-like_C"/>
</dbReference>
<evidence type="ECO:0000256" key="7">
    <source>
        <dbReference type="ARBA" id="ARBA00023012"/>
    </source>
</evidence>
<comment type="catalytic activity">
    <reaction evidence="1">
        <text>ATP + protein L-histidine = ADP + protein N-phospho-L-histidine.</text>
        <dbReference type="EC" id="2.7.13.3"/>
    </reaction>
</comment>
<name>A0A938XB29_9CLOT</name>
<comment type="subcellular location">
    <subcellularLocation>
        <location evidence="2">Membrane</location>
    </subcellularLocation>
</comment>
<feature type="domain" description="Histidine kinase" evidence="10">
    <location>
        <begin position="90"/>
        <end position="304"/>
    </location>
</feature>
<sequence>MTAMMSVGIVLLAAALFGLFYFRRRYMRLYEAVQQFQKQILEGQAVWPGPDTEAAEDVIRDAFLRIQKKYDREAESLQRDREAVQGLISDLSHQLKTPLANIRLYQDLLKNREISLKQREKLEQRLEEQTDKLEWLLEALFRMVDLERGQGNLEAEPADAAETVKRALAQVRPRADAKHIRIGQEPSDGLLLLHDPKWTEEVFFNLLDNAVKYSPEGSVIRISYDKFETYGAVHIRDAAPCVPPEEYPCIFQKFYRGKNAGEQEGWGVGLYLARLILEQEQGYVKVDAVPGGGNIFSVFLPVSF</sequence>
<keyword evidence="9" id="KW-0472">Membrane</keyword>
<evidence type="ECO:0000256" key="6">
    <source>
        <dbReference type="ARBA" id="ARBA00022777"/>
    </source>
</evidence>
<dbReference type="GO" id="GO:0005886">
    <property type="term" value="C:plasma membrane"/>
    <property type="evidence" value="ECO:0007669"/>
    <property type="project" value="TreeGrafter"/>
</dbReference>
<dbReference type="PANTHER" id="PTHR45453">
    <property type="entry name" value="PHOSPHATE REGULON SENSOR PROTEIN PHOR"/>
    <property type="match status" value="1"/>
</dbReference>
<dbReference type="SMART" id="SM00387">
    <property type="entry name" value="HATPase_c"/>
    <property type="match status" value="1"/>
</dbReference>
<dbReference type="EC" id="2.7.13.3" evidence="3"/>
<dbReference type="GO" id="GO:0000155">
    <property type="term" value="F:phosphorelay sensor kinase activity"/>
    <property type="evidence" value="ECO:0007669"/>
    <property type="project" value="InterPro"/>
</dbReference>
<dbReference type="SMART" id="SM00388">
    <property type="entry name" value="HisKA"/>
    <property type="match status" value="1"/>
</dbReference>
<dbReference type="SUPFAM" id="SSF47384">
    <property type="entry name" value="Homodimeric domain of signal transducing histidine kinase"/>
    <property type="match status" value="1"/>
</dbReference>
<dbReference type="PRINTS" id="PR00344">
    <property type="entry name" value="BCTRLSENSOR"/>
</dbReference>
<dbReference type="AlphaFoldDB" id="A0A938XB29"/>
<protein>
    <recommendedName>
        <fullName evidence="3">histidine kinase</fullName>
        <ecNumber evidence="3">2.7.13.3</ecNumber>
    </recommendedName>
</protein>
<dbReference type="Proteomes" id="UP000705508">
    <property type="component" value="Unassembled WGS sequence"/>
</dbReference>
<evidence type="ECO:0000256" key="9">
    <source>
        <dbReference type="SAM" id="Phobius"/>
    </source>
</evidence>
<keyword evidence="5" id="KW-0808">Transferase</keyword>
<keyword evidence="9" id="KW-1133">Transmembrane helix</keyword>
<gene>
    <name evidence="11" type="ORF">H6A20_02990</name>
</gene>
<evidence type="ECO:0000256" key="5">
    <source>
        <dbReference type="ARBA" id="ARBA00022679"/>
    </source>
</evidence>
<keyword evidence="9" id="KW-0812">Transmembrane</keyword>
<evidence type="ECO:0000259" key="10">
    <source>
        <dbReference type="PROSITE" id="PS50109"/>
    </source>
</evidence>
<dbReference type="InterPro" id="IPR005467">
    <property type="entry name" value="His_kinase_dom"/>
</dbReference>
<reference evidence="11" key="2">
    <citation type="journal article" date="2021" name="Sci. Rep.">
        <title>The distribution of antibiotic resistance genes in chicken gut microbiota commensals.</title>
        <authorList>
            <person name="Juricova H."/>
            <person name="Matiasovicova J."/>
            <person name="Kubasova T."/>
            <person name="Cejkova D."/>
            <person name="Rychlik I."/>
        </authorList>
    </citation>
    <scope>NUCLEOTIDE SEQUENCE</scope>
    <source>
        <strain evidence="11">An582</strain>
    </source>
</reference>
<keyword evidence="8" id="KW-0175">Coiled coil</keyword>
<evidence type="ECO:0000256" key="8">
    <source>
        <dbReference type="SAM" id="Coils"/>
    </source>
</evidence>
<feature type="transmembrane region" description="Helical" evidence="9">
    <location>
        <begin position="6"/>
        <end position="22"/>
    </location>
</feature>
<dbReference type="InterPro" id="IPR036097">
    <property type="entry name" value="HisK_dim/P_sf"/>
</dbReference>
<evidence type="ECO:0000256" key="3">
    <source>
        <dbReference type="ARBA" id="ARBA00012438"/>
    </source>
</evidence>
<comment type="caution">
    <text evidence="11">The sequence shown here is derived from an EMBL/GenBank/DDBJ whole genome shotgun (WGS) entry which is preliminary data.</text>
</comment>
<evidence type="ECO:0000256" key="4">
    <source>
        <dbReference type="ARBA" id="ARBA00022553"/>
    </source>
</evidence>
<dbReference type="Gene3D" id="1.10.287.130">
    <property type="match status" value="1"/>
</dbReference>
<dbReference type="RefSeq" id="WP_204905681.1">
    <property type="nucleotide sequence ID" value="NZ_JACJKS010000003.1"/>
</dbReference>
<dbReference type="Pfam" id="PF02518">
    <property type="entry name" value="HATPase_c"/>
    <property type="match status" value="1"/>
</dbReference>
<proteinExistence type="predicted"/>
<evidence type="ECO:0000313" key="11">
    <source>
        <dbReference type="EMBL" id="MBM6947630.1"/>
    </source>
</evidence>
<feature type="coiled-coil region" evidence="8">
    <location>
        <begin position="105"/>
        <end position="139"/>
    </location>
</feature>
<dbReference type="InterPro" id="IPR003594">
    <property type="entry name" value="HATPase_dom"/>
</dbReference>
<keyword evidence="6 11" id="KW-0418">Kinase</keyword>
<dbReference type="InterPro" id="IPR050351">
    <property type="entry name" value="BphY/WalK/GraS-like"/>
</dbReference>
<reference evidence="11" key="1">
    <citation type="submission" date="2020-08" db="EMBL/GenBank/DDBJ databases">
        <authorList>
            <person name="Cejkova D."/>
            <person name="Kubasova T."/>
            <person name="Jahodarova E."/>
            <person name="Rychlik I."/>
        </authorList>
    </citation>
    <scope>NUCLEOTIDE SEQUENCE</scope>
    <source>
        <strain evidence="11">An582</strain>
    </source>
</reference>
<dbReference type="GO" id="GO:0004721">
    <property type="term" value="F:phosphoprotein phosphatase activity"/>
    <property type="evidence" value="ECO:0007669"/>
    <property type="project" value="TreeGrafter"/>
</dbReference>
<organism evidence="11 12">
    <name type="scientific">Mordavella massiliensis</name>
    <dbReference type="NCBI Taxonomy" id="1871024"/>
    <lineage>
        <taxon>Bacteria</taxon>
        <taxon>Bacillati</taxon>
        <taxon>Bacillota</taxon>
        <taxon>Clostridia</taxon>
        <taxon>Eubacteriales</taxon>
        <taxon>Clostridiaceae</taxon>
        <taxon>Mordavella</taxon>
    </lineage>
</organism>
<dbReference type="Pfam" id="PF00512">
    <property type="entry name" value="HisKA"/>
    <property type="match status" value="1"/>
</dbReference>
<evidence type="ECO:0000256" key="2">
    <source>
        <dbReference type="ARBA" id="ARBA00004370"/>
    </source>
</evidence>
<dbReference type="CDD" id="cd00082">
    <property type="entry name" value="HisKA"/>
    <property type="match status" value="1"/>
</dbReference>
<dbReference type="InterPro" id="IPR003661">
    <property type="entry name" value="HisK_dim/P_dom"/>
</dbReference>
<evidence type="ECO:0000313" key="12">
    <source>
        <dbReference type="Proteomes" id="UP000705508"/>
    </source>
</evidence>
<dbReference type="PROSITE" id="PS50109">
    <property type="entry name" value="HIS_KIN"/>
    <property type="match status" value="1"/>
</dbReference>
<dbReference type="PANTHER" id="PTHR45453:SF1">
    <property type="entry name" value="PHOSPHATE REGULON SENSOR PROTEIN PHOR"/>
    <property type="match status" value="1"/>
</dbReference>
<dbReference type="InterPro" id="IPR036890">
    <property type="entry name" value="HATPase_C_sf"/>
</dbReference>